<organism evidence="1 2">
    <name type="scientific">Candidatus Woesebacteria bacterium GW2011_GWA1_44_23</name>
    <dbReference type="NCBI Taxonomy" id="1618558"/>
    <lineage>
        <taxon>Bacteria</taxon>
        <taxon>Candidatus Woeseibacteriota</taxon>
    </lineage>
</organism>
<evidence type="ECO:0000313" key="2">
    <source>
        <dbReference type="Proteomes" id="UP000034525"/>
    </source>
</evidence>
<dbReference type="EMBL" id="LCIL01000014">
    <property type="protein sequence ID" value="KKT53913.1"/>
    <property type="molecule type" value="Genomic_DNA"/>
</dbReference>
<comment type="caution">
    <text evidence="1">The sequence shown here is derived from an EMBL/GenBank/DDBJ whole genome shotgun (WGS) entry which is preliminary data.</text>
</comment>
<proteinExistence type="predicted"/>
<dbReference type="Proteomes" id="UP000034525">
    <property type="component" value="Unassembled WGS sequence"/>
</dbReference>
<feature type="non-terminal residue" evidence="1">
    <location>
        <position position="1"/>
    </location>
</feature>
<gene>
    <name evidence="1" type="ORF">UW47_C0014G0014</name>
</gene>
<evidence type="ECO:0000313" key="1">
    <source>
        <dbReference type="EMBL" id="KKT53913.1"/>
    </source>
</evidence>
<sequence>CEGCGEIADEFTLKGVYQVSSSENYERQEASAIFLIKK</sequence>
<reference evidence="1 2" key="1">
    <citation type="journal article" date="2015" name="Nature">
        <title>rRNA introns, odd ribosomes, and small enigmatic genomes across a large radiation of phyla.</title>
        <authorList>
            <person name="Brown C.T."/>
            <person name="Hug L.A."/>
            <person name="Thomas B.C."/>
            <person name="Sharon I."/>
            <person name="Castelle C.J."/>
            <person name="Singh A."/>
            <person name="Wilkins M.J."/>
            <person name="Williams K.H."/>
            <person name="Banfield J.F."/>
        </authorList>
    </citation>
    <scope>NUCLEOTIDE SEQUENCE [LARGE SCALE GENOMIC DNA]</scope>
</reference>
<accession>A0A837IB39</accession>
<protein>
    <submittedName>
        <fullName evidence="1">Uncharacterized protein</fullName>
    </submittedName>
</protein>
<name>A0A837IB39_9BACT</name>
<dbReference type="AlphaFoldDB" id="A0A837IB39"/>